<dbReference type="GO" id="GO:0015276">
    <property type="term" value="F:ligand-gated monoatomic ion channel activity"/>
    <property type="evidence" value="ECO:0007669"/>
    <property type="project" value="InterPro"/>
</dbReference>
<keyword evidence="4 12" id="KW-0732">Signal</keyword>
<keyword evidence="7" id="KW-0472">Membrane</keyword>
<evidence type="ECO:0000256" key="11">
    <source>
        <dbReference type="ARBA" id="ARBA00023303"/>
    </source>
</evidence>
<feature type="chain" id="PRO_5013253718" evidence="12">
    <location>
        <begin position="26"/>
        <end position="284"/>
    </location>
</feature>
<evidence type="ECO:0000256" key="6">
    <source>
        <dbReference type="ARBA" id="ARBA00023065"/>
    </source>
</evidence>
<keyword evidence="10" id="KW-1071">Ligand-gated ion channel</keyword>
<dbReference type="PANTHER" id="PTHR35936">
    <property type="entry name" value="MEMBRANE-BOUND LYTIC MUREIN TRANSGLYCOSYLASE F"/>
    <property type="match status" value="1"/>
</dbReference>
<evidence type="ECO:0000313" key="17">
    <source>
        <dbReference type="Proteomes" id="UP000193963"/>
    </source>
</evidence>
<comment type="subcellular location">
    <subcellularLocation>
        <location evidence="1">Membrane</location>
        <topology evidence="1">Multi-pass membrane protein</topology>
    </subcellularLocation>
</comment>
<evidence type="ECO:0000259" key="13">
    <source>
        <dbReference type="SMART" id="SM00062"/>
    </source>
</evidence>
<keyword evidence="17" id="KW-1185">Reference proteome</keyword>
<dbReference type="Proteomes" id="UP000193963">
    <property type="component" value="Unassembled WGS sequence"/>
</dbReference>
<sequence>MFKITRALAGAAFSATLLAVSAASADVTDRTIVIATEGSFPPSNMTRPNGELYGFEIDLVNEIAERQGLKVEMISQAWDGMIQGLIDGKYDAIVDGVSITEARKEVVDFTHNYTTGGSTFVVMNASGIDLPMDGEVAQLDDPESIGPAVDAVVEVLAGKTVGVQQATIQSAFLEKYLEDRDVTVRTYPNGPDVYQDLSVGRIDAGIASVTNVPAFLEKNADTASATGPIFIGGVMGAGSGLAVQKGDAELQAALNAGLESMVADGTLAELSKKWFGLVVTPQQY</sequence>
<keyword evidence="3" id="KW-0812">Transmembrane</keyword>
<feature type="domain" description="Ionotropic glutamate receptor L-glutamate and glycine-binding" evidence="15">
    <location>
        <begin position="42"/>
        <end position="87"/>
    </location>
</feature>
<keyword evidence="11" id="KW-0407">Ion channel</keyword>
<keyword evidence="5" id="KW-1133">Transmembrane helix</keyword>
<organism evidence="16 17">
    <name type="scientific">Pseudooceanicola marinus</name>
    <dbReference type="NCBI Taxonomy" id="396013"/>
    <lineage>
        <taxon>Bacteria</taxon>
        <taxon>Pseudomonadati</taxon>
        <taxon>Pseudomonadota</taxon>
        <taxon>Alphaproteobacteria</taxon>
        <taxon>Rhodobacterales</taxon>
        <taxon>Paracoccaceae</taxon>
        <taxon>Pseudooceanicola</taxon>
    </lineage>
</organism>
<accession>A0A1X6ZLD7</accession>
<evidence type="ECO:0000256" key="4">
    <source>
        <dbReference type="ARBA" id="ARBA00022729"/>
    </source>
</evidence>
<dbReference type="Gene3D" id="3.40.190.10">
    <property type="entry name" value="Periplasmic binding protein-like II"/>
    <property type="match status" value="2"/>
</dbReference>
<dbReference type="OrthoDB" id="9768183at2"/>
<feature type="domain" description="Ionotropic glutamate receptor C-terminal" evidence="14">
    <location>
        <begin position="31"/>
        <end position="277"/>
    </location>
</feature>
<dbReference type="SMART" id="SM00062">
    <property type="entry name" value="PBPb"/>
    <property type="match status" value="1"/>
</dbReference>
<feature type="signal peptide" evidence="12">
    <location>
        <begin position="1"/>
        <end position="25"/>
    </location>
</feature>
<evidence type="ECO:0000256" key="8">
    <source>
        <dbReference type="ARBA" id="ARBA00023170"/>
    </source>
</evidence>
<evidence type="ECO:0000256" key="2">
    <source>
        <dbReference type="ARBA" id="ARBA00022448"/>
    </source>
</evidence>
<dbReference type="RefSeq" id="WP_085888705.1">
    <property type="nucleotide sequence ID" value="NZ_FWFN01000005.1"/>
</dbReference>
<dbReference type="EMBL" id="FWFN01000005">
    <property type="protein sequence ID" value="SLN54745.1"/>
    <property type="molecule type" value="Genomic_DNA"/>
</dbReference>
<name>A0A1X6ZLD7_9RHOB</name>
<reference evidence="16 17" key="1">
    <citation type="submission" date="2017-03" db="EMBL/GenBank/DDBJ databases">
        <authorList>
            <person name="Afonso C.L."/>
            <person name="Miller P.J."/>
            <person name="Scott M.A."/>
            <person name="Spackman E."/>
            <person name="Goraichik I."/>
            <person name="Dimitrov K.M."/>
            <person name="Suarez D.L."/>
            <person name="Swayne D.E."/>
        </authorList>
    </citation>
    <scope>NUCLEOTIDE SEQUENCE [LARGE SCALE GENOMIC DNA]</scope>
    <source>
        <strain evidence="16 17">CECT 7751</strain>
    </source>
</reference>
<dbReference type="InterPro" id="IPR001320">
    <property type="entry name" value="Iontro_rcpt_C"/>
</dbReference>
<evidence type="ECO:0000256" key="10">
    <source>
        <dbReference type="ARBA" id="ARBA00023286"/>
    </source>
</evidence>
<dbReference type="SUPFAM" id="SSF53850">
    <property type="entry name" value="Periplasmic binding protein-like II"/>
    <property type="match status" value="1"/>
</dbReference>
<proteinExistence type="predicted"/>
<dbReference type="Pfam" id="PF00497">
    <property type="entry name" value="SBP_bac_3"/>
    <property type="match status" value="1"/>
</dbReference>
<gene>
    <name evidence="16" type="primary">occT</name>
    <name evidence="16" type="ORF">PSM7751_02664</name>
</gene>
<keyword evidence="6" id="KW-0406">Ion transport</keyword>
<dbReference type="GO" id="GO:0016020">
    <property type="term" value="C:membrane"/>
    <property type="evidence" value="ECO:0007669"/>
    <property type="project" value="UniProtKB-SubCell"/>
</dbReference>
<evidence type="ECO:0000256" key="7">
    <source>
        <dbReference type="ARBA" id="ARBA00023136"/>
    </source>
</evidence>
<dbReference type="InterPro" id="IPR019594">
    <property type="entry name" value="Glu/Gly-bd"/>
</dbReference>
<evidence type="ECO:0000259" key="15">
    <source>
        <dbReference type="SMART" id="SM00918"/>
    </source>
</evidence>
<dbReference type="AlphaFoldDB" id="A0A1X6ZLD7"/>
<evidence type="ECO:0000256" key="9">
    <source>
        <dbReference type="ARBA" id="ARBA00023180"/>
    </source>
</evidence>
<keyword evidence="2" id="KW-0813">Transport</keyword>
<dbReference type="PANTHER" id="PTHR35936:SF13">
    <property type="entry name" value="HISTIDINE-BINDING PERIPLASMIC PROTEIN"/>
    <property type="match status" value="1"/>
</dbReference>
<dbReference type="SMART" id="SM00079">
    <property type="entry name" value="PBPe"/>
    <property type="match status" value="1"/>
</dbReference>
<evidence type="ECO:0000256" key="1">
    <source>
        <dbReference type="ARBA" id="ARBA00004141"/>
    </source>
</evidence>
<protein>
    <submittedName>
        <fullName evidence="16">Octopine-binding periplasmic protein</fullName>
    </submittedName>
</protein>
<dbReference type="SMART" id="SM00918">
    <property type="entry name" value="Lig_chan-Glu_bd"/>
    <property type="match status" value="1"/>
</dbReference>
<feature type="domain" description="Solute-binding protein family 3/N-terminal" evidence="13">
    <location>
        <begin position="31"/>
        <end position="278"/>
    </location>
</feature>
<keyword evidence="9" id="KW-0325">Glycoprotein</keyword>
<dbReference type="InterPro" id="IPR001638">
    <property type="entry name" value="Solute-binding_3/MltF_N"/>
</dbReference>
<evidence type="ECO:0000259" key="14">
    <source>
        <dbReference type="SMART" id="SM00079"/>
    </source>
</evidence>
<evidence type="ECO:0000313" key="16">
    <source>
        <dbReference type="EMBL" id="SLN54745.1"/>
    </source>
</evidence>
<evidence type="ECO:0000256" key="3">
    <source>
        <dbReference type="ARBA" id="ARBA00022692"/>
    </source>
</evidence>
<evidence type="ECO:0000256" key="12">
    <source>
        <dbReference type="SAM" id="SignalP"/>
    </source>
</evidence>
<keyword evidence="8" id="KW-0675">Receptor</keyword>
<evidence type="ECO:0000256" key="5">
    <source>
        <dbReference type="ARBA" id="ARBA00022989"/>
    </source>
</evidence>